<reference evidence="1 2" key="1">
    <citation type="submission" date="2018-11" db="EMBL/GenBank/DDBJ databases">
        <title>Sequencing the genomes of 1000 actinobacteria strains.</title>
        <authorList>
            <person name="Klenk H.-P."/>
        </authorList>
    </citation>
    <scope>NUCLEOTIDE SEQUENCE [LARGE SCALE GENOMIC DNA]</scope>
    <source>
        <strain evidence="1 2">DSM 9580</strain>
    </source>
</reference>
<dbReference type="Pfam" id="PF13376">
    <property type="entry name" value="OmdA"/>
    <property type="match status" value="1"/>
</dbReference>
<gene>
    <name evidence="1" type="ORF">EDD26_0750</name>
</gene>
<keyword evidence="2" id="KW-1185">Reference proteome</keyword>
<comment type="caution">
    <text evidence="1">The sequence shown here is derived from an EMBL/GenBank/DDBJ whole genome shotgun (WGS) entry which is preliminary data.</text>
</comment>
<dbReference type="OrthoDB" id="9796999at2"/>
<dbReference type="EMBL" id="RKHJ01000001">
    <property type="protein sequence ID" value="ROR65384.1"/>
    <property type="molecule type" value="Genomic_DNA"/>
</dbReference>
<dbReference type="RefSeq" id="WP_123696480.1">
    <property type="nucleotide sequence ID" value="NZ_RKHJ01000001.1"/>
</dbReference>
<name>A0A3N2AQS9_9MICO</name>
<accession>A0A3N2AQS9</accession>
<dbReference type="AlphaFoldDB" id="A0A3N2AQS9"/>
<evidence type="ECO:0000313" key="2">
    <source>
        <dbReference type="Proteomes" id="UP000275456"/>
    </source>
</evidence>
<evidence type="ECO:0000313" key="1">
    <source>
        <dbReference type="EMBL" id="ROR65384.1"/>
    </source>
</evidence>
<sequence length="219" mass="24141">MASTGTQGGTADRPARFFRDAAEFRAWLEANHETATELWMGLNAKHVEPRGLTWAEAVPEALCFGWIDSLSQRIDDDARRQRWTPRKATSNWSAVNVAHVERLTTEGRMRPAGIAAFEARRDDRTAIYAYETQVDALPPELQAHLDASPAAQAFLAAATATYRRGATAWVLGAKRAETREQRARQLADDSAAGRLIPPQRYGETPKWVERAAAAARAAG</sequence>
<proteinExistence type="predicted"/>
<protein>
    <submittedName>
        <fullName evidence="1">Uncharacterized protein YdeI (YjbR/CyaY-like superfamily)</fullName>
    </submittedName>
</protein>
<organism evidence="1 2">
    <name type="scientific">Agrococcus jenensis</name>
    <dbReference type="NCBI Taxonomy" id="46353"/>
    <lineage>
        <taxon>Bacteria</taxon>
        <taxon>Bacillati</taxon>
        <taxon>Actinomycetota</taxon>
        <taxon>Actinomycetes</taxon>
        <taxon>Micrococcales</taxon>
        <taxon>Microbacteriaceae</taxon>
        <taxon>Agrococcus</taxon>
    </lineage>
</organism>
<dbReference type="Proteomes" id="UP000275456">
    <property type="component" value="Unassembled WGS sequence"/>
</dbReference>